<dbReference type="Proteomes" id="UP000256269">
    <property type="component" value="Unassembled WGS sequence"/>
</dbReference>
<keyword evidence="2" id="KW-0732">Signal</keyword>
<feature type="signal peptide" evidence="2">
    <location>
        <begin position="1"/>
        <end position="47"/>
    </location>
</feature>
<sequence>MTKPISGRPAGLPQPAGRRPYRWLRAAALAAGALALAACGTTTPTNAAQTGASTPSSSPATSSSSPSPSAPVTSTVRPPASNPPPPTSSAPPVQATGQPVPPDQVNYAAASENTPQTVWEQNGGRTLVLMAEEGGCVKVDAQVPKQTADEVDVVLLSVAETHRVCPLYVRNVPVAAYLDAPLGNRKLVVSTQTGTQH</sequence>
<evidence type="ECO:0000256" key="2">
    <source>
        <dbReference type="SAM" id="SignalP"/>
    </source>
</evidence>
<feature type="compositionally biased region" description="Low complexity" evidence="1">
    <location>
        <begin position="47"/>
        <end position="79"/>
    </location>
</feature>
<feature type="compositionally biased region" description="Pro residues" evidence="1">
    <location>
        <begin position="80"/>
        <end position="89"/>
    </location>
</feature>
<feature type="region of interest" description="Disordered" evidence="1">
    <location>
        <begin position="43"/>
        <end position="106"/>
    </location>
</feature>
<comment type="caution">
    <text evidence="3">The sequence shown here is derived from an EMBL/GenBank/DDBJ whole genome shotgun (WGS) entry which is preliminary data.</text>
</comment>
<dbReference type="AlphaFoldDB" id="A0A3E0I0Z9"/>
<feature type="chain" id="PRO_5017743850" evidence="2">
    <location>
        <begin position="48"/>
        <end position="197"/>
    </location>
</feature>
<accession>A0A3E0I0Z9</accession>
<keyword evidence="4" id="KW-1185">Reference proteome</keyword>
<name>A0A3E0I0Z9_9PSEU</name>
<evidence type="ECO:0000313" key="4">
    <source>
        <dbReference type="Proteomes" id="UP000256269"/>
    </source>
</evidence>
<reference evidence="3 4" key="1">
    <citation type="submission" date="2018-08" db="EMBL/GenBank/DDBJ databases">
        <title>Genomic Encyclopedia of Archaeal and Bacterial Type Strains, Phase II (KMG-II): from individual species to whole genera.</title>
        <authorList>
            <person name="Goeker M."/>
        </authorList>
    </citation>
    <scope>NUCLEOTIDE SEQUENCE [LARGE SCALE GENOMIC DNA]</scope>
    <source>
        <strain evidence="3 4">DSM 45791</strain>
    </source>
</reference>
<evidence type="ECO:0000256" key="1">
    <source>
        <dbReference type="SAM" id="MobiDB-lite"/>
    </source>
</evidence>
<organism evidence="3 4">
    <name type="scientific">Kutzneria buriramensis</name>
    <dbReference type="NCBI Taxonomy" id="1045776"/>
    <lineage>
        <taxon>Bacteria</taxon>
        <taxon>Bacillati</taxon>
        <taxon>Actinomycetota</taxon>
        <taxon>Actinomycetes</taxon>
        <taxon>Pseudonocardiales</taxon>
        <taxon>Pseudonocardiaceae</taxon>
        <taxon>Kutzneria</taxon>
    </lineage>
</organism>
<proteinExistence type="predicted"/>
<dbReference type="EMBL" id="QUNO01000003">
    <property type="protein sequence ID" value="REH51875.1"/>
    <property type="molecule type" value="Genomic_DNA"/>
</dbReference>
<gene>
    <name evidence="3" type="ORF">BCF44_103324</name>
</gene>
<protein>
    <submittedName>
        <fullName evidence="3">Uncharacterized protein</fullName>
    </submittedName>
</protein>
<evidence type="ECO:0000313" key="3">
    <source>
        <dbReference type="EMBL" id="REH51875.1"/>
    </source>
</evidence>